<name>A0A0R1F451_9LACO</name>
<evidence type="ECO:0000313" key="2">
    <source>
        <dbReference type="Proteomes" id="UP000051181"/>
    </source>
</evidence>
<proteinExistence type="predicted"/>
<dbReference type="AlphaFoldDB" id="A0A0R1F451"/>
<sequence>MDNILTIKLTNGQTITLNEVSTVAVTTNDAVIETTSHDFLNIGRAVKYDITYEGSQHKVFAAEDIASADVVEK</sequence>
<evidence type="ECO:0000313" key="1">
    <source>
        <dbReference type="EMBL" id="KRK14353.1"/>
    </source>
</evidence>
<accession>A0A0R1F451</accession>
<organism evidence="1 2">
    <name type="scientific">Loigolactobacillus coryniformis subsp. coryniformis KCTC 3167 = DSM 20001</name>
    <dbReference type="NCBI Taxonomy" id="913848"/>
    <lineage>
        <taxon>Bacteria</taxon>
        <taxon>Bacillati</taxon>
        <taxon>Bacillota</taxon>
        <taxon>Bacilli</taxon>
        <taxon>Lactobacillales</taxon>
        <taxon>Lactobacillaceae</taxon>
        <taxon>Loigolactobacillus</taxon>
    </lineage>
</organism>
<dbReference type="RefSeq" id="WP_010011872.1">
    <property type="nucleotide sequence ID" value="NZ_AZCN01000087.1"/>
</dbReference>
<gene>
    <name evidence="1" type="ORF">FD22_GL002455</name>
</gene>
<comment type="caution">
    <text evidence="1">The sequence shown here is derived from an EMBL/GenBank/DDBJ whole genome shotgun (WGS) entry which is preliminary data.</text>
</comment>
<dbReference type="EMBL" id="AZCN01000087">
    <property type="protein sequence ID" value="KRK14353.1"/>
    <property type="molecule type" value="Genomic_DNA"/>
</dbReference>
<dbReference type="GeneID" id="65916591"/>
<dbReference type="Proteomes" id="UP000051181">
    <property type="component" value="Unassembled WGS sequence"/>
</dbReference>
<reference evidence="1 2" key="1">
    <citation type="journal article" date="2015" name="Genome Announc.">
        <title>Expanding the biotechnology potential of lactobacilli through comparative genomics of 213 strains and associated genera.</title>
        <authorList>
            <person name="Sun Z."/>
            <person name="Harris H.M."/>
            <person name="McCann A."/>
            <person name="Guo C."/>
            <person name="Argimon S."/>
            <person name="Zhang W."/>
            <person name="Yang X."/>
            <person name="Jeffery I.B."/>
            <person name="Cooney J.C."/>
            <person name="Kagawa T.F."/>
            <person name="Liu W."/>
            <person name="Song Y."/>
            <person name="Salvetti E."/>
            <person name="Wrobel A."/>
            <person name="Rasinkangas P."/>
            <person name="Parkhill J."/>
            <person name="Rea M.C."/>
            <person name="O'Sullivan O."/>
            <person name="Ritari J."/>
            <person name="Douillard F.P."/>
            <person name="Paul Ross R."/>
            <person name="Yang R."/>
            <person name="Briner A.E."/>
            <person name="Felis G.E."/>
            <person name="de Vos W.M."/>
            <person name="Barrangou R."/>
            <person name="Klaenhammer T.R."/>
            <person name="Caufield P.W."/>
            <person name="Cui Y."/>
            <person name="Zhang H."/>
            <person name="O'Toole P.W."/>
        </authorList>
    </citation>
    <scope>NUCLEOTIDE SEQUENCE [LARGE SCALE GENOMIC DNA]</scope>
    <source>
        <strain evidence="1 2">DSM 20001</strain>
    </source>
</reference>
<dbReference type="PATRIC" id="fig|913848.6.peg.2505"/>
<protein>
    <submittedName>
        <fullName evidence="1">Uncharacterized protein</fullName>
    </submittedName>
</protein>